<dbReference type="Gene3D" id="2.60.40.420">
    <property type="entry name" value="Cupredoxins - blue copper proteins"/>
    <property type="match status" value="1"/>
</dbReference>
<dbReference type="Proteomes" id="UP001603978">
    <property type="component" value="Unassembled WGS sequence"/>
</dbReference>
<dbReference type="RefSeq" id="WP_393169456.1">
    <property type="nucleotide sequence ID" value="NZ_JBICRM010000016.1"/>
</dbReference>
<dbReference type="SUPFAM" id="SSF49503">
    <property type="entry name" value="Cupredoxins"/>
    <property type="match status" value="1"/>
</dbReference>
<proteinExistence type="inferred from homology"/>
<accession>A0ABW7AK35</accession>
<dbReference type="CDD" id="cd13844">
    <property type="entry name" value="CuRO_1_BOD_CotA_like"/>
    <property type="match status" value="1"/>
</dbReference>
<evidence type="ECO:0000313" key="3">
    <source>
        <dbReference type="Proteomes" id="UP001603978"/>
    </source>
</evidence>
<dbReference type="InterPro" id="IPR045087">
    <property type="entry name" value="Cu-oxidase_fam"/>
</dbReference>
<keyword evidence="3" id="KW-1185">Reference proteome</keyword>
<protein>
    <recommendedName>
        <fullName evidence="4">Multicopper oxidase</fullName>
    </recommendedName>
</protein>
<name>A0ABW7AK35_9ACTN</name>
<evidence type="ECO:0000256" key="1">
    <source>
        <dbReference type="ARBA" id="ARBA00010609"/>
    </source>
</evidence>
<dbReference type="EMBL" id="JBICRM010000016">
    <property type="protein sequence ID" value="MFG1706524.1"/>
    <property type="molecule type" value="Genomic_DNA"/>
</dbReference>
<dbReference type="PANTHER" id="PTHR48267:SF1">
    <property type="entry name" value="BILIRUBIN OXIDASE"/>
    <property type="match status" value="1"/>
</dbReference>
<sequence>MTELTRREFAFLMVGAGAAITGLGAGSGARLAKYVDAVPRLPTAVPRHEAYPDADYYELTMWQRPWRFHRDLPAGQAWGFWATGEHGPVGLGYLGPTLVTRRDRPVVVRYRNHLPTTHLLQSAVDVTLWRNVPGVPPDPPGGRMPQDFPAEPNVWTVTHLHGGFNLPQFDGGPEDWFTPDGRHGPRYASMPGARANEAVYAYTNDQDATMLWYHDHSMAITRLNQYAGLRVSI</sequence>
<evidence type="ECO:0000313" key="2">
    <source>
        <dbReference type="EMBL" id="MFG1706524.1"/>
    </source>
</evidence>
<evidence type="ECO:0008006" key="4">
    <source>
        <dbReference type="Google" id="ProtNLM"/>
    </source>
</evidence>
<dbReference type="PANTHER" id="PTHR48267">
    <property type="entry name" value="CUPREDOXIN SUPERFAMILY PROTEIN"/>
    <property type="match status" value="1"/>
</dbReference>
<comment type="similarity">
    <text evidence="1">Belongs to the multicopper oxidase family.</text>
</comment>
<gene>
    <name evidence="2" type="ORF">ACFLIM_25350</name>
</gene>
<dbReference type="InterPro" id="IPR008972">
    <property type="entry name" value="Cupredoxin"/>
</dbReference>
<comment type="caution">
    <text evidence="2">The sequence shown here is derived from an EMBL/GenBank/DDBJ whole genome shotgun (WGS) entry which is preliminary data.</text>
</comment>
<reference evidence="2 3" key="1">
    <citation type="submission" date="2024-10" db="EMBL/GenBank/DDBJ databases">
        <authorList>
            <person name="Topkara A.R."/>
            <person name="Saygin H."/>
        </authorList>
    </citation>
    <scope>NUCLEOTIDE SEQUENCE [LARGE SCALE GENOMIC DNA]</scope>
    <source>
        <strain evidence="2 3">M3C6</strain>
    </source>
</reference>
<organism evidence="2 3">
    <name type="scientific">Nonomuraea marmarensis</name>
    <dbReference type="NCBI Taxonomy" id="3351344"/>
    <lineage>
        <taxon>Bacteria</taxon>
        <taxon>Bacillati</taxon>
        <taxon>Actinomycetota</taxon>
        <taxon>Actinomycetes</taxon>
        <taxon>Streptosporangiales</taxon>
        <taxon>Streptosporangiaceae</taxon>
        <taxon>Nonomuraea</taxon>
    </lineage>
</organism>